<feature type="domain" description="5'-3' exonuclease" evidence="4">
    <location>
        <begin position="12"/>
        <end position="268"/>
    </location>
</feature>
<dbReference type="Gene3D" id="1.10.150.20">
    <property type="entry name" value="5' to 3' exonuclease, C-terminal subdomain"/>
    <property type="match status" value="1"/>
</dbReference>
<dbReference type="CDD" id="cd09898">
    <property type="entry name" value="H3TH_53EXO"/>
    <property type="match status" value="1"/>
</dbReference>
<dbReference type="InterPro" id="IPR008918">
    <property type="entry name" value="HhH2"/>
</dbReference>
<keyword evidence="3" id="KW-0238">DNA-binding</keyword>
<evidence type="ECO:0000313" key="5">
    <source>
        <dbReference type="EMBL" id="SVA02946.1"/>
    </source>
</evidence>
<organism evidence="5">
    <name type="scientific">marine metagenome</name>
    <dbReference type="NCBI Taxonomy" id="408172"/>
    <lineage>
        <taxon>unclassified sequences</taxon>
        <taxon>metagenomes</taxon>
        <taxon>ecological metagenomes</taxon>
    </lineage>
</organism>
<keyword evidence="1" id="KW-0540">Nuclease</keyword>
<dbReference type="InterPro" id="IPR020046">
    <property type="entry name" value="5-3_exonucl_a-hlix_arch_N"/>
</dbReference>
<dbReference type="CDD" id="cd09860">
    <property type="entry name" value="PIN_T4-like"/>
    <property type="match status" value="1"/>
</dbReference>
<dbReference type="Pfam" id="PF01367">
    <property type="entry name" value="5_3_exonuc"/>
    <property type="match status" value="1"/>
</dbReference>
<dbReference type="SUPFAM" id="SSF88723">
    <property type="entry name" value="PIN domain-like"/>
    <property type="match status" value="1"/>
</dbReference>
<dbReference type="InterPro" id="IPR036279">
    <property type="entry name" value="5-3_exonuclease_C_sf"/>
</dbReference>
<evidence type="ECO:0000256" key="1">
    <source>
        <dbReference type="ARBA" id="ARBA00022722"/>
    </source>
</evidence>
<dbReference type="EMBL" id="UINC01003058">
    <property type="protein sequence ID" value="SVA02946.1"/>
    <property type="molecule type" value="Genomic_DNA"/>
</dbReference>
<dbReference type="PANTHER" id="PTHR42646">
    <property type="entry name" value="FLAP ENDONUCLEASE XNI"/>
    <property type="match status" value="1"/>
</dbReference>
<accession>A0A381SG36</accession>
<dbReference type="GO" id="GO:0003677">
    <property type="term" value="F:DNA binding"/>
    <property type="evidence" value="ECO:0007669"/>
    <property type="project" value="UniProtKB-KW"/>
</dbReference>
<dbReference type="GO" id="GO:0008409">
    <property type="term" value="F:5'-3' exonuclease activity"/>
    <property type="evidence" value="ECO:0007669"/>
    <property type="project" value="InterPro"/>
</dbReference>
<dbReference type="SUPFAM" id="SSF47807">
    <property type="entry name" value="5' to 3' exonuclease, C-terminal subdomain"/>
    <property type="match status" value="1"/>
</dbReference>
<sequence>MALSFNEQLDTGTLIVDALNLAFRWKHQGRTDFRYEYEKTVQSLATSYKCKDVIITADGGASTYRKNILPSYKQNRKDKYATQTEEEQIAFEEFFEEYQATLDMLNSYLTVLRFDGVEADDIAAHLVKEKDKYGFENVWLVSSDRDWDLLIQKGVSRFSYVTRKEVTIDNWKEHYEVAPCEYISLKCLTGDKGDNVPGITGIGPKRALGLIREYGSAFNIYDAAPIPGTYKYIQSLNENYEQIVQNYELMDLISYCDEAIGSNNITEIRGKLGADRL</sequence>
<dbReference type="InterPro" id="IPR038969">
    <property type="entry name" value="FEN"/>
</dbReference>
<dbReference type="AlphaFoldDB" id="A0A381SG36"/>
<dbReference type="GO" id="GO:0033567">
    <property type="term" value="P:DNA replication, Okazaki fragment processing"/>
    <property type="evidence" value="ECO:0007669"/>
    <property type="project" value="InterPro"/>
</dbReference>
<evidence type="ECO:0000256" key="2">
    <source>
        <dbReference type="ARBA" id="ARBA00022801"/>
    </source>
</evidence>
<protein>
    <recommendedName>
        <fullName evidence="4">5'-3' exonuclease domain-containing protein</fullName>
    </recommendedName>
</protein>
<dbReference type="InterPro" id="IPR029060">
    <property type="entry name" value="PIN-like_dom_sf"/>
</dbReference>
<dbReference type="Pfam" id="PF02739">
    <property type="entry name" value="5_3_exonuc_N"/>
    <property type="match status" value="1"/>
</dbReference>
<dbReference type="InterPro" id="IPR002421">
    <property type="entry name" value="5-3_exonuclease"/>
</dbReference>
<dbReference type="SMART" id="SM00279">
    <property type="entry name" value="HhH2"/>
    <property type="match status" value="1"/>
</dbReference>
<name>A0A381SG36_9ZZZZ</name>
<keyword evidence="2" id="KW-0378">Hydrolase</keyword>
<proteinExistence type="predicted"/>
<evidence type="ECO:0000259" key="4">
    <source>
        <dbReference type="SMART" id="SM00475"/>
    </source>
</evidence>
<dbReference type="GO" id="GO:0017108">
    <property type="term" value="F:5'-flap endonuclease activity"/>
    <property type="evidence" value="ECO:0007669"/>
    <property type="project" value="InterPro"/>
</dbReference>
<dbReference type="InterPro" id="IPR020045">
    <property type="entry name" value="DNA_polI_H3TH"/>
</dbReference>
<dbReference type="PANTHER" id="PTHR42646:SF2">
    <property type="entry name" value="5'-3' EXONUCLEASE FAMILY PROTEIN"/>
    <property type="match status" value="1"/>
</dbReference>
<gene>
    <name evidence="5" type="ORF">METZ01_LOCUS55800</name>
</gene>
<dbReference type="SMART" id="SM00475">
    <property type="entry name" value="53EXOc"/>
    <property type="match status" value="1"/>
</dbReference>
<reference evidence="5" key="1">
    <citation type="submission" date="2018-05" db="EMBL/GenBank/DDBJ databases">
        <authorList>
            <person name="Lanie J.A."/>
            <person name="Ng W.-L."/>
            <person name="Kazmierczak K.M."/>
            <person name="Andrzejewski T.M."/>
            <person name="Davidsen T.M."/>
            <person name="Wayne K.J."/>
            <person name="Tettelin H."/>
            <person name="Glass J.I."/>
            <person name="Rusch D."/>
            <person name="Podicherti R."/>
            <person name="Tsui H.-C.T."/>
            <person name="Winkler M.E."/>
        </authorList>
    </citation>
    <scope>NUCLEOTIDE SEQUENCE</scope>
</reference>
<evidence type="ECO:0000256" key="3">
    <source>
        <dbReference type="ARBA" id="ARBA00023125"/>
    </source>
</evidence>
<dbReference type="Gene3D" id="3.40.50.1010">
    <property type="entry name" value="5'-nuclease"/>
    <property type="match status" value="1"/>
</dbReference>